<gene>
    <name evidence="2" type="ORF">NMU03_05150</name>
</gene>
<protein>
    <recommendedName>
        <fullName evidence="1">Glycosyl hydrolase family 36 N-terminal domain-containing protein</fullName>
    </recommendedName>
</protein>
<name>A0ABY5I8D0_9FIRM</name>
<organism evidence="2 3">
    <name type="scientific">Allocoprobacillus halotolerans</name>
    <dbReference type="NCBI Taxonomy" id="2944914"/>
    <lineage>
        <taxon>Bacteria</taxon>
        <taxon>Bacillati</taxon>
        <taxon>Bacillota</taxon>
        <taxon>Erysipelotrichia</taxon>
        <taxon>Erysipelotrichales</taxon>
        <taxon>Erysipelotrichaceae</taxon>
        <taxon>Allocoprobacillus</taxon>
    </lineage>
</organism>
<feature type="domain" description="Glycosyl hydrolase family 36 N-terminal" evidence="1">
    <location>
        <begin position="28"/>
        <end position="120"/>
    </location>
</feature>
<proteinExistence type="predicted"/>
<evidence type="ECO:0000313" key="2">
    <source>
        <dbReference type="EMBL" id="UTY40187.1"/>
    </source>
</evidence>
<evidence type="ECO:0000259" key="1">
    <source>
        <dbReference type="Pfam" id="PF16875"/>
    </source>
</evidence>
<dbReference type="InterPro" id="IPR038417">
    <property type="entry name" value="Alpga-gal_N_sf"/>
</dbReference>
<dbReference type="InterPro" id="IPR031704">
    <property type="entry name" value="Glyco_hydro_36_N"/>
</dbReference>
<dbReference type="Gene3D" id="2.70.98.60">
    <property type="entry name" value="alpha-galactosidase from lactobacil brevis"/>
    <property type="match status" value="1"/>
</dbReference>
<evidence type="ECO:0000313" key="3">
    <source>
        <dbReference type="Proteomes" id="UP001060112"/>
    </source>
</evidence>
<keyword evidence="3" id="KW-1185">Reference proteome</keyword>
<dbReference type="Pfam" id="PF16875">
    <property type="entry name" value="Glyco_hydro_36N"/>
    <property type="match status" value="1"/>
</dbReference>
<sequence>MINIVDEVLFHLSNNKISYIIQLLDNKQLGHMYYGNKIDIITKEDLAYYTRDDNKAAGTVKYSKDNRNFSLSCIPQEYPVFGTSDYKDGALSLYYQTTPLYLDLKYKSCSVVKGKNRKKGYQ</sequence>
<dbReference type="EMBL" id="CP101620">
    <property type="protein sequence ID" value="UTY40187.1"/>
    <property type="molecule type" value="Genomic_DNA"/>
</dbReference>
<dbReference type="Proteomes" id="UP001060112">
    <property type="component" value="Chromosome"/>
</dbReference>
<reference evidence="2" key="1">
    <citation type="submission" date="2022-07" db="EMBL/GenBank/DDBJ databases">
        <title>Faecal culturing of patients with breast cancer.</title>
        <authorList>
            <person name="Teng N.M.Y."/>
            <person name="Kiu R."/>
            <person name="Evans R."/>
            <person name="Baker D.J."/>
            <person name="Zenner C."/>
            <person name="Robinson S.D."/>
            <person name="Hall L.J."/>
        </authorList>
    </citation>
    <scope>NUCLEOTIDE SEQUENCE</scope>
    <source>
        <strain evidence="2">LH1062</strain>
    </source>
</reference>
<accession>A0ABY5I8D0</accession>